<comment type="caution">
    <text evidence="1">The sequence shown here is derived from an EMBL/GenBank/DDBJ whole genome shotgun (WGS) entry which is preliminary data.</text>
</comment>
<proteinExistence type="predicted"/>
<name>A0A9P6AMC2_9AGAM</name>
<dbReference type="AlphaFoldDB" id="A0A9P6AMC2"/>
<sequence length="130" mass="15268">MKRRTMYTTQRKSCIRPRSRANAVRQYDTLNGKMAITYHCRLSAIHYPRSARKPREDKRIAQIVVGKWEVLAHSVEYQREEDMARKQEVTQGRQYRELIDIAESHEGVLLFACCIFAATWSPRDTHNQGT</sequence>
<reference evidence="1" key="1">
    <citation type="journal article" date="2020" name="Nat. Commun.">
        <title>Large-scale genome sequencing of mycorrhizal fungi provides insights into the early evolution of symbiotic traits.</title>
        <authorList>
            <person name="Miyauchi S."/>
            <person name="Kiss E."/>
            <person name="Kuo A."/>
            <person name="Drula E."/>
            <person name="Kohler A."/>
            <person name="Sanchez-Garcia M."/>
            <person name="Morin E."/>
            <person name="Andreopoulos B."/>
            <person name="Barry K.W."/>
            <person name="Bonito G."/>
            <person name="Buee M."/>
            <person name="Carver A."/>
            <person name="Chen C."/>
            <person name="Cichocki N."/>
            <person name="Clum A."/>
            <person name="Culley D."/>
            <person name="Crous P.W."/>
            <person name="Fauchery L."/>
            <person name="Girlanda M."/>
            <person name="Hayes R.D."/>
            <person name="Keri Z."/>
            <person name="LaButti K."/>
            <person name="Lipzen A."/>
            <person name="Lombard V."/>
            <person name="Magnuson J."/>
            <person name="Maillard F."/>
            <person name="Murat C."/>
            <person name="Nolan M."/>
            <person name="Ohm R.A."/>
            <person name="Pangilinan J."/>
            <person name="Pereira M.F."/>
            <person name="Perotto S."/>
            <person name="Peter M."/>
            <person name="Pfister S."/>
            <person name="Riley R."/>
            <person name="Sitrit Y."/>
            <person name="Stielow J.B."/>
            <person name="Szollosi G."/>
            <person name="Zifcakova L."/>
            <person name="Stursova M."/>
            <person name="Spatafora J.W."/>
            <person name="Tedersoo L."/>
            <person name="Vaario L.M."/>
            <person name="Yamada A."/>
            <person name="Yan M."/>
            <person name="Wang P."/>
            <person name="Xu J."/>
            <person name="Bruns T."/>
            <person name="Baldrian P."/>
            <person name="Vilgalys R."/>
            <person name="Dunand C."/>
            <person name="Henrissat B."/>
            <person name="Grigoriev I.V."/>
            <person name="Hibbett D."/>
            <person name="Nagy L.G."/>
            <person name="Martin F.M."/>
        </authorList>
    </citation>
    <scope>NUCLEOTIDE SEQUENCE</scope>
    <source>
        <strain evidence="1">UP504</strain>
    </source>
</reference>
<organism evidence="1 2">
    <name type="scientific">Hydnum rufescens UP504</name>
    <dbReference type="NCBI Taxonomy" id="1448309"/>
    <lineage>
        <taxon>Eukaryota</taxon>
        <taxon>Fungi</taxon>
        <taxon>Dikarya</taxon>
        <taxon>Basidiomycota</taxon>
        <taxon>Agaricomycotina</taxon>
        <taxon>Agaricomycetes</taxon>
        <taxon>Cantharellales</taxon>
        <taxon>Hydnaceae</taxon>
        <taxon>Hydnum</taxon>
    </lineage>
</organism>
<protein>
    <submittedName>
        <fullName evidence="1">Uncharacterized protein</fullName>
    </submittedName>
</protein>
<evidence type="ECO:0000313" key="2">
    <source>
        <dbReference type="Proteomes" id="UP000886523"/>
    </source>
</evidence>
<gene>
    <name evidence="1" type="ORF">BS47DRAFT_238506</name>
</gene>
<dbReference type="Proteomes" id="UP000886523">
    <property type="component" value="Unassembled WGS sequence"/>
</dbReference>
<evidence type="ECO:0000313" key="1">
    <source>
        <dbReference type="EMBL" id="KAF9508346.1"/>
    </source>
</evidence>
<dbReference type="EMBL" id="MU129061">
    <property type="protein sequence ID" value="KAF9508346.1"/>
    <property type="molecule type" value="Genomic_DNA"/>
</dbReference>
<keyword evidence="2" id="KW-1185">Reference proteome</keyword>
<accession>A0A9P6AMC2</accession>